<dbReference type="InterPro" id="IPR002491">
    <property type="entry name" value="ABC_transptr_periplasmic_BD"/>
</dbReference>
<protein>
    <submittedName>
        <fullName evidence="8">ABC transporter substrate-binding protein</fullName>
    </submittedName>
</protein>
<keyword evidence="4" id="KW-0406">Ion transport</keyword>
<dbReference type="PANTHER" id="PTHR30532:SF1">
    <property type="entry name" value="IRON(3+)-HYDROXAMATE-BINDING PROTEIN FHUD"/>
    <property type="match status" value="1"/>
</dbReference>
<dbReference type="CDD" id="cd01146">
    <property type="entry name" value="FhuD"/>
    <property type="match status" value="1"/>
</dbReference>
<keyword evidence="4" id="KW-0410">Iron transport</keyword>
<accession>A0A6I6LNX1</accession>
<feature type="chain" id="PRO_5026098824" evidence="6">
    <location>
        <begin position="26"/>
        <end position="302"/>
    </location>
</feature>
<comment type="similarity">
    <text evidence="2">Belongs to the bacterial solute-binding protein 8 family.</text>
</comment>
<evidence type="ECO:0000256" key="3">
    <source>
        <dbReference type="ARBA" id="ARBA00022448"/>
    </source>
</evidence>
<dbReference type="PROSITE" id="PS50983">
    <property type="entry name" value="FE_B12_PBP"/>
    <property type="match status" value="1"/>
</dbReference>
<gene>
    <name evidence="8" type="ORF">GQA94_19740</name>
</gene>
<dbReference type="GO" id="GO:1901678">
    <property type="term" value="P:iron coordination entity transport"/>
    <property type="evidence" value="ECO:0007669"/>
    <property type="project" value="UniProtKB-ARBA"/>
</dbReference>
<proteinExistence type="inferred from homology"/>
<dbReference type="AlphaFoldDB" id="A0A6I6LNX1"/>
<dbReference type="SUPFAM" id="SSF53807">
    <property type="entry name" value="Helical backbone' metal receptor"/>
    <property type="match status" value="1"/>
</dbReference>
<feature type="domain" description="Fe/B12 periplasmic-binding" evidence="7">
    <location>
        <begin position="45"/>
        <end position="302"/>
    </location>
</feature>
<evidence type="ECO:0000313" key="8">
    <source>
        <dbReference type="EMBL" id="QGZ32168.1"/>
    </source>
</evidence>
<dbReference type="Pfam" id="PF01497">
    <property type="entry name" value="Peripla_BP_2"/>
    <property type="match status" value="1"/>
</dbReference>
<dbReference type="RefSeq" id="WP_158189600.1">
    <property type="nucleotide sequence ID" value="NZ_CP046902.1"/>
</dbReference>
<comment type="subcellular location">
    <subcellularLocation>
        <location evidence="1">Cell envelope</location>
    </subcellularLocation>
</comment>
<keyword evidence="4" id="KW-0408">Iron</keyword>
<evidence type="ECO:0000256" key="6">
    <source>
        <dbReference type="SAM" id="SignalP"/>
    </source>
</evidence>
<organism evidence="8 9">
    <name type="scientific">Stutzerimonas stutzeri</name>
    <name type="common">Pseudomonas stutzeri</name>
    <dbReference type="NCBI Taxonomy" id="316"/>
    <lineage>
        <taxon>Bacteria</taxon>
        <taxon>Pseudomonadati</taxon>
        <taxon>Pseudomonadota</taxon>
        <taxon>Gammaproteobacteria</taxon>
        <taxon>Pseudomonadales</taxon>
        <taxon>Pseudomonadaceae</taxon>
        <taxon>Stutzerimonas</taxon>
    </lineage>
</organism>
<feature type="signal peptide" evidence="6">
    <location>
        <begin position="1"/>
        <end position="25"/>
    </location>
</feature>
<dbReference type="InterPro" id="IPR051313">
    <property type="entry name" value="Bact_iron-sidero_bind"/>
</dbReference>
<keyword evidence="3" id="KW-0813">Transport</keyword>
<dbReference type="PROSITE" id="PS51257">
    <property type="entry name" value="PROKAR_LIPOPROTEIN"/>
    <property type="match status" value="1"/>
</dbReference>
<sequence length="302" mass="32557">MRHFSFRALAGIIVCTLLSCAQLQAAERFVASVYGPVKLNGVPQRVVALDENALDVALALGVQPVGALASRGGTDVPDYLKDKAGNIALVGSVREPNLEAILNLQPDLILASSELPKTLYDRLSLIAPTIVPKGGSFQDWRTVNDVYALALDKQDEGAALRDEIDARLVALREGLSGSPKVSVIRWNPQGPFIMSSQLFVGQLLDAVGFKPNELSTQTKKPHTDILSLENLSKADADWIFLATLNSDGQKALEEARKQPAFNRLGAVKNDHVVSVDGQIWSSSAGYLAAHRILDDVEKALLD</sequence>
<dbReference type="OrthoDB" id="9793175at2"/>
<keyword evidence="5 6" id="KW-0732">Signal</keyword>
<dbReference type="PANTHER" id="PTHR30532">
    <property type="entry name" value="IRON III DICITRATE-BINDING PERIPLASMIC PROTEIN"/>
    <property type="match status" value="1"/>
</dbReference>
<dbReference type="Proteomes" id="UP000438983">
    <property type="component" value="Chromosome"/>
</dbReference>
<evidence type="ECO:0000259" key="7">
    <source>
        <dbReference type="PROSITE" id="PS50983"/>
    </source>
</evidence>
<name>A0A6I6LNX1_STUST</name>
<evidence type="ECO:0000256" key="5">
    <source>
        <dbReference type="ARBA" id="ARBA00022729"/>
    </source>
</evidence>
<dbReference type="EMBL" id="CP046902">
    <property type="protein sequence ID" value="QGZ32168.1"/>
    <property type="molecule type" value="Genomic_DNA"/>
</dbReference>
<dbReference type="Gene3D" id="3.40.50.1980">
    <property type="entry name" value="Nitrogenase molybdenum iron protein domain"/>
    <property type="match status" value="2"/>
</dbReference>
<evidence type="ECO:0000256" key="2">
    <source>
        <dbReference type="ARBA" id="ARBA00008814"/>
    </source>
</evidence>
<evidence type="ECO:0000256" key="4">
    <source>
        <dbReference type="ARBA" id="ARBA00022496"/>
    </source>
</evidence>
<evidence type="ECO:0000256" key="1">
    <source>
        <dbReference type="ARBA" id="ARBA00004196"/>
    </source>
</evidence>
<dbReference type="GO" id="GO:0030288">
    <property type="term" value="C:outer membrane-bounded periplasmic space"/>
    <property type="evidence" value="ECO:0007669"/>
    <property type="project" value="TreeGrafter"/>
</dbReference>
<evidence type="ECO:0000313" key="9">
    <source>
        <dbReference type="Proteomes" id="UP000438983"/>
    </source>
</evidence>
<reference evidence="8 9" key="1">
    <citation type="submission" date="2019-12" db="EMBL/GenBank/DDBJ databases">
        <title>Complete genome sequence of Pseudomonas stutzeri.</title>
        <authorList>
            <person name="Lim S.R."/>
            <person name="Kim J.H."/>
        </authorList>
    </citation>
    <scope>NUCLEOTIDE SEQUENCE [LARGE SCALE GENOMIC DNA]</scope>
    <source>
        <strain evidence="8 9">PM101005</strain>
    </source>
</reference>